<feature type="region of interest" description="Disordered" evidence="1">
    <location>
        <begin position="107"/>
        <end position="136"/>
    </location>
</feature>
<feature type="region of interest" description="Disordered" evidence="1">
    <location>
        <begin position="1"/>
        <end position="35"/>
    </location>
</feature>
<evidence type="ECO:0000313" key="3">
    <source>
        <dbReference type="Proteomes" id="UP000027222"/>
    </source>
</evidence>
<sequence length="229" mass="24128">MAGRGRGREPGPAHRDGDAILPIPPRPAPLPLRLREGGLDGLDGLGGGEAQAGWGKRTMLVWRLASAHPGPPTFSSPGPPYPIPSRPTSSAAAACLSSRPAPVAHVGHDAIQNSPSTASRVYAPRPRSRPTRSGARASSCYCSDGFLQHLQLQQRPELPPRLALFVTDEDLKVLGASGAGSKLLTSDFPRTTLIKLSTLTLSRSSSITAVDGFGSNPKTSFDFEFNRPP</sequence>
<gene>
    <name evidence="2" type="ORF">GALMADRAFT_147428</name>
</gene>
<dbReference type="EMBL" id="KL142418">
    <property type="protein sequence ID" value="KDR66982.1"/>
    <property type="molecule type" value="Genomic_DNA"/>
</dbReference>
<dbReference type="Proteomes" id="UP000027222">
    <property type="component" value="Unassembled WGS sequence"/>
</dbReference>
<accession>A0A067SAM1</accession>
<name>A0A067SAM1_GALM3</name>
<dbReference type="HOGENOM" id="CLU_1209899_0_0_1"/>
<keyword evidence="3" id="KW-1185">Reference proteome</keyword>
<evidence type="ECO:0000256" key="1">
    <source>
        <dbReference type="SAM" id="MobiDB-lite"/>
    </source>
</evidence>
<reference evidence="3" key="1">
    <citation type="journal article" date="2014" name="Proc. Natl. Acad. Sci. U.S.A.">
        <title>Extensive sampling of basidiomycete genomes demonstrates inadequacy of the white-rot/brown-rot paradigm for wood decay fungi.</title>
        <authorList>
            <person name="Riley R."/>
            <person name="Salamov A.A."/>
            <person name="Brown D.W."/>
            <person name="Nagy L.G."/>
            <person name="Floudas D."/>
            <person name="Held B.W."/>
            <person name="Levasseur A."/>
            <person name="Lombard V."/>
            <person name="Morin E."/>
            <person name="Otillar R."/>
            <person name="Lindquist E.A."/>
            <person name="Sun H."/>
            <person name="LaButti K.M."/>
            <person name="Schmutz J."/>
            <person name="Jabbour D."/>
            <person name="Luo H."/>
            <person name="Baker S.E."/>
            <person name="Pisabarro A.G."/>
            <person name="Walton J.D."/>
            <person name="Blanchette R.A."/>
            <person name="Henrissat B."/>
            <person name="Martin F."/>
            <person name="Cullen D."/>
            <person name="Hibbett D.S."/>
            <person name="Grigoriev I.V."/>
        </authorList>
    </citation>
    <scope>NUCLEOTIDE SEQUENCE [LARGE SCALE GENOMIC DNA]</scope>
    <source>
        <strain evidence="3">CBS 339.88</strain>
    </source>
</reference>
<evidence type="ECO:0000313" key="2">
    <source>
        <dbReference type="EMBL" id="KDR66982.1"/>
    </source>
</evidence>
<organism evidence="2 3">
    <name type="scientific">Galerina marginata (strain CBS 339.88)</name>
    <dbReference type="NCBI Taxonomy" id="685588"/>
    <lineage>
        <taxon>Eukaryota</taxon>
        <taxon>Fungi</taxon>
        <taxon>Dikarya</taxon>
        <taxon>Basidiomycota</taxon>
        <taxon>Agaricomycotina</taxon>
        <taxon>Agaricomycetes</taxon>
        <taxon>Agaricomycetidae</taxon>
        <taxon>Agaricales</taxon>
        <taxon>Agaricineae</taxon>
        <taxon>Strophariaceae</taxon>
        <taxon>Galerina</taxon>
    </lineage>
</organism>
<feature type="compositionally biased region" description="Basic and acidic residues" evidence="1">
    <location>
        <begin position="1"/>
        <end position="18"/>
    </location>
</feature>
<dbReference type="AlphaFoldDB" id="A0A067SAM1"/>
<proteinExistence type="predicted"/>
<protein>
    <submittedName>
        <fullName evidence="2">Uncharacterized protein</fullName>
    </submittedName>
</protein>